<dbReference type="CDD" id="cd06171">
    <property type="entry name" value="Sigma70_r4"/>
    <property type="match status" value="1"/>
</dbReference>
<feature type="domain" description="RNA polymerase sigma factor 70 region 4 type 2" evidence="6">
    <location>
        <begin position="126"/>
        <end position="176"/>
    </location>
</feature>
<reference evidence="9 10" key="1">
    <citation type="submission" date="2020-08" db="EMBL/GenBank/DDBJ databases">
        <title>Genomic Encyclopedia of Type Strains, Phase IV (KMG-V): Genome sequencing to study the core and pangenomes of soil and plant-associated prokaryotes.</title>
        <authorList>
            <person name="Whitman W."/>
        </authorList>
    </citation>
    <scope>NUCLEOTIDE SEQUENCE [LARGE SCALE GENOMIC DNA]</scope>
    <source>
        <strain evidence="7 9">ANJLi2</strain>
        <strain evidence="8 10">MP601</strain>
    </source>
</reference>
<dbReference type="RefSeq" id="WP_076369262.1">
    <property type="nucleotide sequence ID" value="NZ_FTMG01000001.1"/>
</dbReference>
<keyword evidence="4" id="KW-0804">Transcription</keyword>
<dbReference type="PANTHER" id="PTHR43133">
    <property type="entry name" value="RNA POLYMERASE ECF-TYPE SIGMA FACTO"/>
    <property type="match status" value="1"/>
</dbReference>
<name>A0A1N6NB21_9SPHI</name>
<dbReference type="InterPro" id="IPR013325">
    <property type="entry name" value="RNA_pol_sigma_r2"/>
</dbReference>
<dbReference type="Gene3D" id="1.10.1740.10">
    <property type="match status" value="1"/>
</dbReference>
<dbReference type="OrthoDB" id="1100095at2"/>
<dbReference type="NCBIfam" id="TIGR02937">
    <property type="entry name" value="sigma70-ECF"/>
    <property type="match status" value="1"/>
</dbReference>
<evidence type="ECO:0000313" key="8">
    <source>
        <dbReference type="EMBL" id="MBB6125902.1"/>
    </source>
</evidence>
<dbReference type="SUPFAM" id="SSF88946">
    <property type="entry name" value="Sigma2 domain of RNA polymerase sigma factors"/>
    <property type="match status" value="1"/>
</dbReference>
<dbReference type="SUPFAM" id="SSF88659">
    <property type="entry name" value="Sigma3 and sigma4 domains of RNA polymerase sigma factors"/>
    <property type="match status" value="1"/>
</dbReference>
<dbReference type="InterPro" id="IPR014327">
    <property type="entry name" value="RNA_pol_sigma70_bacteroid"/>
</dbReference>
<evidence type="ECO:0000313" key="10">
    <source>
        <dbReference type="Proteomes" id="UP000548326"/>
    </source>
</evidence>
<sequence length="197" mass="23430">MIVKNKDDNTSTKYDGIYKEDISSFEHFYKSNYKKLHLVSFRYTNDHEQSEEIVHDTFLKIWDNLELLSSIKNIEAYLFRSVVNASLDFIKKSKRTVSLQKTFLENSETIEWEENNFDELENRLKLVEKAVEQLPPICKKVLLMSKYDKLKQQEIADTLNISIKTVKNHLTYGYKKIREFINSSKAWILIFIIVLFE</sequence>
<dbReference type="GO" id="GO:0006352">
    <property type="term" value="P:DNA-templated transcription initiation"/>
    <property type="evidence" value="ECO:0007669"/>
    <property type="project" value="InterPro"/>
</dbReference>
<dbReference type="InterPro" id="IPR013249">
    <property type="entry name" value="RNA_pol_sigma70_r4_t2"/>
</dbReference>
<evidence type="ECO:0000256" key="2">
    <source>
        <dbReference type="ARBA" id="ARBA00023015"/>
    </source>
</evidence>
<keyword evidence="9" id="KW-1185">Reference proteome</keyword>
<dbReference type="InterPro" id="IPR039425">
    <property type="entry name" value="RNA_pol_sigma-70-like"/>
</dbReference>
<dbReference type="Pfam" id="PF04542">
    <property type="entry name" value="Sigma70_r2"/>
    <property type="match status" value="1"/>
</dbReference>
<dbReference type="STRING" id="354630.SAMN05421821_10161"/>
<dbReference type="InterPro" id="IPR036388">
    <property type="entry name" value="WH-like_DNA-bd_sf"/>
</dbReference>
<keyword evidence="2" id="KW-0805">Transcription regulation</keyword>
<gene>
    <name evidence="8" type="ORF">HDF22_000003</name>
    <name evidence="7" type="ORF">HDF23_000756</name>
</gene>
<evidence type="ECO:0000313" key="9">
    <source>
        <dbReference type="Proteomes" id="UP000541583"/>
    </source>
</evidence>
<dbReference type="InterPro" id="IPR014284">
    <property type="entry name" value="RNA_pol_sigma-70_dom"/>
</dbReference>
<accession>A0A1N6NB21</accession>
<dbReference type="Pfam" id="PF08281">
    <property type="entry name" value="Sigma70_r4_2"/>
    <property type="match status" value="1"/>
</dbReference>
<dbReference type="InterPro" id="IPR007627">
    <property type="entry name" value="RNA_pol_sigma70_r2"/>
</dbReference>
<dbReference type="InterPro" id="IPR013324">
    <property type="entry name" value="RNA_pol_sigma_r3/r4-like"/>
</dbReference>
<dbReference type="NCBIfam" id="TIGR02985">
    <property type="entry name" value="Sig70_bacteroi1"/>
    <property type="match status" value="1"/>
</dbReference>
<dbReference type="AlphaFoldDB" id="A0A1N6NB21"/>
<dbReference type="PANTHER" id="PTHR43133:SF46">
    <property type="entry name" value="RNA POLYMERASE SIGMA-70 FACTOR ECF SUBFAMILY"/>
    <property type="match status" value="1"/>
</dbReference>
<comment type="similarity">
    <text evidence="1">Belongs to the sigma-70 factor family. ECF subfamily.</text>
</comment>
<dbReference type="Proteomes" id="UP000541583">
    <property type="component" value="Unassembled WGS sequence"/>
</dbReference>
<feature type="domain" description="RNA polymerase sigma-70 region 2" evidence="5">
    <location>
        <begin position="28"/>
        <end position="96"/>
    </location>
</feature>
<evidence type="ECO:0000259" key="5">
    <source>
        <dbReference type="Pfam" id="PF04542"/>
    </source>
</evidence>
<comment type="caution">
    <text evidence="8">The sequence shown here is derived from an EMBL/GenBank/DDBJ whole genome shotgun (WGS) entry which is preliminary data.</text>
</comment>
<evidence type="ECO:0000256" key="4">
    <source>
        <dbReference type="ARBA" id="ARBA00023163"/>
    </source>
</evidence>
<dbReference type="EMBL" id="JACHCA010000001">
    <property type="protein sequence ID" value="MBB6125902.1"/>
    <property type="molecule type" value="Genomic_DNA"/>
</dbReference>
<dbReference type="EMBL" id="JACHCB010000001">
    <property type="protein sequence ID" value="MBB6108026.1"/>
    <property type="molecule type" value="Genomic_DNA"/>
</dbReference>
<organism evidence="8 10">
    <name type="scientific">Mucilaginibacter lappiensis</name>
    <dbReference type="NCBI Taxonomy" id="354630"/>
    <lineage>
        <taxon>Bacteria</taxon>
        <taxon>Pseudomonadati</taxon>
        <taxon>Bacteroidota</taxon>
        <taxon>Sphingobacteriia</taxon>
        <taxon>Sphingobacteriales</taxon>
        <taxon>Sphingobacteriaceae</taxon>
        <taxon>Mucilaginibacter</taxon>
    </lineage>
</organism>
<dbReference type="GO" id="GO:0016987">
    <property type="term" value="F:sigma factor activity"/>
    <property type="evidence" value="ECO:0007669"/>
    <property type="project" value="UniProtKB-KW"/>
</dbReference>
<evidence type="ECO:0000313" key="7">
    <source>
        <dbReference type="EMBL" id="MBB6108026.1"/>
    </source>
</evidence>
<protein>
    <submittedName>
        <fullName evidence="8">RNA polymerase sigma-70 factor (ECF subfamily)</fullName>
    </submittedName>
</protein>
<proteinExistence type="inferred from homology"/>
<evidence type="ECO:0000259" key="6">
    <source>
        <dbReference type="Pfam" id="PF08281"/>
    </source>
</evidence>
<dbReference type="Gene3D" id="1.10.10.10">
    <property type="entry name" value="Winged helix-like DNA-binding domain superfamily/Winged helix DNA-binding domain"/>
    <property type="match status" value="1"/>
</dbReference>
<dbReference type="Proteomes" id="UP000548326">
    <property type="component" value="Unassembled WGS sequence"/>
</dbReference>
<evidence type="ECO:0000256" key="1">
    <source>
        <dbReference type="ARBA" id="ARBA00010641"/>
    </source>
</evidence>
<dbReference type="GO" id="GO:0003677">
    <property type="term" value="F:DNA binding"/>
    <property type="evidence" value="ECO:0007669"/>
    <property type="project" value="InterPro"/>
</dbReference>
<evidence type="ECO:0000256" key="3">
    <source>
        <dbReference type="ARBA" id="ARBA00023082"/>
    </source>
</evidence>
<keyword evidence="3" id="KW-0731">Sigma factor</keyword>